<evidence type="ECO:0000313" key="4">
    <source>
        <dbReference type="EMBL" id="MBC6471118.1"/>
    </source>
</evidence>
<keyword evidence="2" id="KW-0663">Pyridoxal phosphate</keyword>
<dbReference type="Proteomes" id="UP000805614">
    <property type="component" value="Unassembled WGS sequence"/>
</dbReference>
<feature type="domain" description="Tryptophan synthase beta chain-like PALP" evidence="3">
    <location>
        <begin position="25"/>
        <end position="308"/>
    </location>
</feature>
<sequence>MSCISSLTRAHEGPHIAGDPSTVGLVGNTPVVWIGEPFTPSGRGFWAKLEGANPGGLKDRPALHIVDRARNRAELEPGAMIVESTSGTFGLGLAMAGIVYGHPVTLVADPGMEPLIRDLLAAYGARTEIVTAPHPEGGWQRARLDRVSEILKANPGAYSPQQYDNPDNSDAYRALARELVGQLARIDVLVCSVGTGGHSGGIIRVLRGLFPEIRLVGVDATGSAIFGQPAGPRLMRGLGSSIYPRNVAYEEFDEVHWVAPAEAVWASRTLAATHYTTGGWSVGAVTVVAAWLARTLPAHRRIVAVFPDGPARYHGTVFNDDYCARHGLLDRPPAAEPDEITDPLRQEALRWSRCTTVLDPTAEL</sequence>
<protein>
    <submittedName>
        <fullName evidence="4">PLP-dependent cysteine synthase family protein</fullName>
    </submittedName>
</protein>
<evidence type="ECO:0000259" key="3">
    <source>
        <dbReference type="Pfam" id="PF00291"/>
    </source>
</evidence>
<dbReference type="InterPro" id="IPR001926">
    <property type="entry name" value="TrpB-like_PALP"/>
</dbReference>
<dbReference type="Gene3D" id="3.40.50.1100">
    <property type="match status" value="2"/>
</dbReference>
<dbReference type="InterPro" id="IPR050214">
    <property type="entry name" value="Cys_Synth/Cystath_Beta-Synth"/>
</dbReference>
<evidence type="ECO:0000256" key="2">
    <source>
        <dbReference type="ARBA" id="ARBA00022898"/>
    </source>
</evidence>
<dbReference type="SUPFAM" id="SSF53686">
    <property type="entry name" value="Tryptophan synthase beta subunit-like PLP-dependent enzymes"/>
    <property type="match status" value="1"/>
</dbReference>
<dbReference type="CDD" id="cd01561">
    <property type="entry name" value="CBS_like"/>
    <property type="match status" value="1"/>
</dbReference>
<dbReference type="RefSeq" id="WP_187248158.1">
    <property type="nucleotide sequence ID" value="NZ_BAAAOK010000007.1"/>
</dbReference>
<dbReference type="InterPro" id="IPR036052">
    <property type="entry name" value="TrpB-like_PALP_sf"/>
</dbReference>
<accession>A0ABR7M3F6</accession>
<name>A0ABR7M3F6_9ACTN</name>
<keyword evidence="5" id="KW-1185">Reference proteome</keyword>
<dbReference type="PANTHER" id="PTHR10314">
    <property type="entry name" value="CYSTATHIONINE BETA-SYNTHASE"/>
    <property type="match status" value="1"/>
</dbReference>
<organism evidence="4 5">
    <name type="scientific">Actinomadura alba</name>
    <dbReference type="NCBI Taxonomy" id="406431"/>
    <lineage>
        <taxon>Bacteria</taxon>
        <taxon>Bacillati</taxon>
        <taxon>Actinomycetota</taxon>
        <taxon>Actinomycetes</taxon>
        <taxon>Streptosporangiales</taxon>
        <taxon>Thermomonosporaceae</taxon>
        <taxon>Actinomadura</taxon>
    </lineage>
</organism>
<gene>
    <name evidence="4" type="ORF">HKK74_37355</name>
</gene>
<comment type="caution">
    <text evidence="4">The sequence shown here is derived from an EMBL/GenBank/DDBJ whole genome shotgun (WGS) entry which is preliminary data.</text>
</comment>
<reference evidence="4 5" key="1">
    <citation type="submission" date="2020-06" db="EMBL/GenBank/DDBJ databases">
        <title>Actinomadura xiongansis sp. nov., isolated from soil of Baiyangdian.</title>
        <authorList>
            <person name="Zhang X."/>
        </authorList>
    </citation>
    <scope>NUCLEOTIDE SEQUENCE [LARGE SCALE GENOMIC DNA]</scope>
    <source>
        <strain evidence="4 5">HBUM206468</strain>
    </source>
</reference>
<evidence type="ECO:0000256" key="1">
    <source>
        <dbReference type="ARBA" id="ARBA00001933"/>
    </source>
</evidence>
<dbReference type="EMBL" id="JABVEC010000057">
    <property type="protein sequence ID" value="MBC6471118.1"/>
    <property type="molecule type" value="Genomic_DNA"/>
</dbReference>
<dbReference type="Pfam" id="PF00291">
    <property type="entry name" value="PALP"/>
    <property type="match status" value="1"/>
</dbReference>
<evidence type="ECO:0000313" key="5">
    <source>
        <dbReference type="Proteomes" id="UP000805614"/>
    </source>
</evidence>
<comment type="cofactor">
    <cofactor evidence="1">
        <name>pyridoxal 5'-phosphate</name>
        <dbReference type="ChEBI" id="CHEBI:597326"/>
    </cofactor>
</comment>
<proteinExistence type="predicted"/>